<comment type="caution">
    <text evidence="2">The sequence shown here is derived from an EMBL/GenBank/DDBJ whole genome shotgun (WGS) entry which is preliminary data.</text>
</comment>
<dbReference type="EMBL" id="JAUSUZ010000001">
    <property type="protein sequence ID" value="MDQ0367541.1"/>
    <property type="molecule type" value="Genomic_DNA"/>
</dbReference>
<dbReference type="AlphaFoldDB" id="A0AAE3W1D2"/>
<dbReference type="CDD" id="cd00093">
    <property type="entry name" value="HTH_XRE"/>
    <property type="match status" value="1"/>
</dbReference>
<dbReference type="InterPro" id="IPR001387">
    <property type="entry name" value="Cro/C1-type_HTH"/>
</dbReference>
<dbReference type="SUPFAM" id="SSF47413">
    <property type="entry name" value="lambda repressor-like DNA-binding domains"/>
    <property type="match status" value="1"/>
</dbReference>
<proteinExistence type="predicted"/>
<dbReference type="PROSITE" id="PS50943">
    <property type="entry name" value="HTH_CROC1"/>
    <property type="match status" value="1"/>
</dbReference>
<gene>
    <name evidence="2" type="ORF">J2S42_004210</name>
</gene>
<dbReference type="Proteomes" id="UP001240236">
    <property type="component" value="Unassembled WGS sequence"/>
</dbReference>
<reference evidence="2 3" key="1">
    <citation type="submission" date="2023-07" db="EMBL/GenBank/DDBJ databases">
        <title>Sequencing the genomes of 1000 actinobacteria strains.</title>
        <authorList>
            <person name="Klenk H.-P."/>
        </authorList>
    </citation>
    <scope>NUCLEOTIDE SEQUENCE [LARGE SCALE GENOMIC DNA]</scope>
    <source>
        <strain evidence="2 3">DSM 44709</strain>
    </source>
</reference>
<dbReference type="Pfam" id="PF19054">
    <property type="entry name" value="DUF5753"/>
    <property type="match status" value="1"/>
</dbReference>
<protein>
    <submittedName>
        <fullName evidence="2">Transcriptional regulator with XRE-family HTH domain</fullName>
    </submittedName>
</protein>
<evidence type="ECO:0000259" key="1">
    <source>
        <dbReference type="PROSITE" id="PS50943"/>
    </source>
</evidence>
<keyword evidence="3" id="KW-1185">Reference proteome</keyword>
<dbReference type="SMART" id="SM00530">
    <property type="entry name" value="HTH_XRE"/>
    <property type="match status" value="1"/>
</dbReference>
<organism evidence="2 3">
    <name type="scientific">Catenuloplanes indicus</name>
    <dbReference type="NCBI Taxonomy" id="137267"/>
    <lineage>
        <taxon>Bacteria</taxon>
        <taxon>Bacillati</taxon>
        <taxon>Actinomycetota</taxon>
        <taxon>Actinomycetes</taxon>
        <taxon>Micromonosporales</taxon>
        <taxon>Micromonosporaceae</taxon>
        <taxon>Catenuloplanes</taxon>
    </lineage>
</organism>
<dbReference type="RefSeq" id="WP_307241640.1">
    <property type="nucleotide sequence ID" value="NZ_JAUSUZ010000001.1"/>
</dbReference>
<name>A0AAE3W1D2_9ACTN</name>
<dbReference type="InterPro" id="IPR043917">
    <property type="entry name" value="DUF5753"/>
</dbReference>
<dbReference type="Gene3D" id="1.10.260.40">
    <property type="entry name" value="lambda repressor-like DNA-binding domains"/>
    <property type="match status" value="1"/>
</dbReference>
<sequence>MTLRNLREDRGLTEREVAVALGWQPLSKLLRVERGSIDISVRDLCVLLNHYGVEDDDLVEELIQTASHAQRQPQYEKFRDILPSEYMYFLQYESSASVFRSFDLSVVPGLLQTEEYARKYFECYPVTPNSKNTLERRVELRMHRQKALDRGGSLRAIFVMDEAVLHREIGGPAVMLRQLLHLRKMADTTNIEIRIVPFARGAHLGLRGSFAVLEFPSPDNTELAFIEHQGGCTTIDVRSPSAVSYVELFWSLEDCSASVPESSDILDRTINRLAATIRQSELA</sequence>
<accession>A0AAE3W1D2</accession>
<evidence type="ECO:0000313" key="3">
    <source>
        <dbReference type="Proteomes" id="UP001240236"/>
    </source>
</evidence>
<feature type="domain" description="HTH cro/C1-type" evidence="1">
    <location>
        <begin position="3"/>
        <end position="58"/>
    </location>
</feature>
<dbReference type="Pfam" id="PF13560">
    <property type="entry name" value="HTH_31"/>
    <property type="match status" value="1"/>
</dbReference>
<evidence type="ECO:0000313" key="2">
    <source>
        <dbReference type="EMBL" id="MDQ0367541.1"/>
    </source>
</evidence>
<dbReference type="GO" id="GO:0003677">
    <property type="term" value="F:DNA binding"/>
    <property type="evidence" value="ECO:0007669"/>
    <property type="project" value="InterPro"/>
</dbReference>
<dbReference type="InterPro" id="IPR010982">
    <property type="entry name" value="Lambda_DNA-bd_dom_sf"/>
</dbReference>